<comment type="similarity">
    <text evidence="2">Belongs to the universal ribosomal protein uL10 family.</text>
</comment>
<evidence type="ECO:0000256" key="5">
    <source>
        <dbReference type="ARBA" id="ARBA00022730"/>
    </source>
</evidence>
<protein>
    <recommendedName>
        <fullName evidence="10">Large ribosomal subunit protein uL10c</fullName>
    </recommendedName>
    <alternativeName>
        <fullName evidence="11">50S ribosomal protein L10, chloroplastic</fullName>
    </alternativeName>
    <alternativeName>
        <fullName evidence="12">CL10</fullName>
    </alternativeName>
</protein>
<dbReference type="SUPFAM" id="SSF160369">
    <property type="entry name" value="Ribosomal protein L10-like"/>
    <property type="match status" value="1"/>
</dbReference>
<organism evidence="14 15">
    <name type="scientific">Sphenostylis stenocarpa</name>
    <dbReference type="NCBI Taxonomy" id="92480"/>
    <lineage>
        <taxon>Eukaryota</taxon>
        <taxon>Viridiplantae</taxon>
        <taxon>Streptophyta</taxon>
        <taxon>Embryophyta</taxon>
        <taxon>Tracheophyta</taxon>
        <taxon>Spermatophyta</taxon>
        <taxon>Magnoliopsida</taxon>
        <taxon>eudicotyledons</taxon>
        <taxon>Gunneridae</taxon>
        <taxon>Pentapetalae</taxon>
        <taxon>rosids</taxon>
        <taxon>fabids</taxon>
        <taxon>Fabales</taxon>
        <taxon>Fabaceae</taxon>
        <taxon>Papilionoideae</taxon>
        <taxon>50 kb inversion clade</taxon>
        <taxon>NPAAA clade</taxon>
        <taxon>indigoferoid/millettioid clade</taxon>
        <taxon>Phaseoleae</taxon>
        <taxon>Sphenostylis</taxon>
    </lineage>
</organism>
<keyword evidence="13" id="KW-0175">Coiled coil</keyword>
<dbReference type="AlphaFoldDB" id="A0AA86VHM7"/>
<evidence type="ECO:0000256" key="11">
    <source>
        <dbReference type="ARBA" id="ARBA00077220"/>
    </source>
</evidence>
<keyword evidence="6" id="KW-0694">RNA-binding</keyword>
<keyword evidence="15" id="KW-1185">Reference proteome</keyword>
<feature type="coiled-coil region" evidence="13">
    <location>
        <begin position="3"/>
        <end position="33"/>
    </location>
</feature>
<gene>
    <name evidence="14" type="ORF">AYBTSS11_LOCUS16077</name>
</gene>
<dbReference type="NCBIfam" id="NF000955">
    <property type="entry name" value="PRK00099.1-1"/>
    <property type="match status" value="1"/>
</dbReference>
<dbReference type="Pfam" id="PF00466">
    <property type="entry name" value="Ribosomal_L10"/>
    <property type="match status" value="1"/>
</dbReference>
<evidence type="ECO:0000256" key="4">
    <source>
        <dbReference type="ARBA" id="ARBA00022640"/>
    </source>
</evidence>
<evidence type="ECO:0000313" key="15">
    <source>
        <dbReference type="Proteomes" id="UP001189624"/>
    </source>
</evidence>
<reference evidence="14" key="1">
    <citation type="submission" date="2023-10" db="EMBL/GenBank/DDBJ databases">
        <authorList>
            <person name="Domelevo Entfellner J.-B."/>
        </authorList>
    </citation>
    <scope>NUCLEOTIDE SEQUENCE</scope>
</reference>
<dbReference type="GO" id="GO:0005840">
    <property type="term" value="C:ribosome"/>
    <property type="evidence" value="ECO:0007669"/>
    <property type="project" value="UniProtKB-KW"/>
</dbReference>
<dbReference type="Gramene" id="rna-AYBTSS11_LOCUS16077">
    <property type="protein sequence ID" value="CAJ1955346.1"/>
    <property type="gene ID" value="gene-AYBTSS11_LOCUS16077"/>
</dbReference>
<evidence type="ECO:0000256" key="10">
    <source>
        <dbReference type="ARBA" id="ARBA00068986"/>
    </source>
</evidence>
<dbReference type="HAMAP" id="MF_00362">
    <property type="entry name" value="Ribosomal_uL10"/>
    <property type="match status" value="1"/>
</dbReference>
<dbReference type="EMBL" id="OY731402">
    <property type="protein sequence ID" value="CAJ1955346.1"/>
    <property type="molecule type" value="Genomic_DNA"/>
</dbReference>
<keyword evidence="4" id="KW-0934">Plastid</keyword>
<evidence type="ECO:0000256" key="6">
    <source>
        <dbReference type="ARBA" id="ARBA00022884"/>
    </source>
</evidence>
<keyword evidence="5" id="KW-0699">rRNA-binding</keyword>
<evidence type="ECO:0000256" key="2">
    <source>
        <dbReference type="ARBA" id="ARBA00008889"/>
    </source>
</evidence>
<accession>A0AA86VHM7</accession>
<keyword evidence="9" id="KW-0687">Ribonucleoprotein</keyword>
<dbReference type="PANTHER" id="PTHR11560">
    <property type="entry name" value="39S RIBOSOMAL PROTEIN L10, MITOCHONDRIAL"/>
    <property type="match status" value="1"/>
</dbReference>
<dbReference type="Proteomes" id="UP001189624">
    <property type="component" value="Chromosome 5"/>
</dbReference>
<dbReference type="InterPro" id="IPR047865">
    <property type="entry name" value="Ribosomal_uL10_bac_type"/>
</dbReference>
<keyword evidence="8" id="KW-0689">Ribosomal protein</keyword>
<comment type="subcellular location">
    <subcellularLocation>
        <location evidence="1">Plastid</location>
        <location evidence="1">Chloroplast</location>
    </subcellularLocation>
</comment>
<keyword evidence="7" id="KW-0809">Transit peptide</keyword>
<evidence type="ECO:0000256" key="7">
    <source>
        <dbReference type="ARBA" id="ARBA00022946"/>
    </source>
</evidence>
<evidence type="ECO:0000313" key="14">
    <source>
        <dbReference type="EMBL" id="CAJ1955346.1"/>
    </source>
</evidence>
<keyword evidence="3" id="KW-0150">Chloroplast</keyword>
<dbReference type="GO" id="GO:1990904">
    <property type="term" value="C:ribonucleoprotein complex"/>
    <property type="evidence" value="ECO:0007669"/>
    <property type="project" value="UniProtKB-KW"/>
</dbReference>
<dbReference type="InterPro" id="IPR043141">
    <property type="entry name" value="Ribosomal_uL10-like_sf"/>
</dbReference>
<dbReference type="FunFam" id="3.30.70.1730:FF:000007">
    <property type="entry name" value="50S ribosomal protein L10"/>
    <property type="match status" value="1"/>
</dbReference>
<sequence>MDAFKEMRDMKALENARNKLKEAIMETDESTDLEIKLCQMVIGENHWVGCPEIKILVPQTHQNGKSDKISNATPQCHPSSTPFPIPTMETAASAITFAIPSTKPQAQARYQLLTRPANPFTLPSRGLVHRAPARLPSIRAAIPRTKKEETVETVREQLENCYLLAGINYKGFTVKQFQELRKTLPESTKLIVAKNTLVYKAVEGTPWETLKPCMKGMNVWLFVHTEEIPSAIKPYREFQKEKKLEDNDFTGAVFEGKFYGPEEFKKLETLPTRAQIYATLLGALQSPASALVGTLQAPARELLMTLKAHVKNLEEQQDEEGFAQMRCICIS</sequence>
<dbReference type="InterPro" id="IPR022973">
    <property type="entry name" value="Ribosomal_uL10_bac"/>
</dbReference>
<evidence type="ECO:0000256" key="12">
    <source>
        <dbReference type="ARBA" id="ARBA00082750"/>
    </source>
</evidence>
<dbReference type="GO" id="GO:0019843">
    <property type="term" value="F:rRNA binding"/>
    <property type="evidence" value="ECO:0007669"/>
    <property type="project" value="UniProtKB-KW"/>
</dbReference>
<evidence type="ECO:0000256" key="1">
    <source>
        <dbReference type="ARBA" id="ARBA00004229"/>
    </source>
</evidence>
<name>A0AA86VHM7_9FABA</name>
<evidence type="ECO:0000256" key="13">
    <source>
        <dbReference type="SAM" id="Coils"/>
    </source>
</evidence>
<dbReference type="Gene3D" id="3.30.70.1730">
    <property type="match status" value="1"/>
</dbReference>
<evidence type="ECO:0000256" key="8">
    <source>
        <dbReference type="ARBA" id="ARBA00022980"/>
    </source>
</evidence>
<evidence type="ECO:0000256" key="3">
    <source>
        <dbReference type="ARBA" id="ARBA00022528"/>
    </source>
</evidence>
<dbReference type="Gene3D" id="6.10.250.290">
    <property type="match status" value="1"/>
</dbReference>
<dbReference type="InterPro" id="IPR001790">
    <property type="entry name" value="Ribosomal_uL10"/>
</dbReference>
<dbReference type="CDD" id="cd05797">
    <property type="entry name" value="Ribosomal_L10"/>
    <property type="match status" value="1"/>
</dbReference>
<evidence type="ECO:0000256" key="9">
    <source>
        <dbReference type="ARBA" id="ARBA00023274"/>
    </source>
</evidence>
<proteinExistence type="inferred from homology"/>
<dbReference type="GO" id="GO:0009507">
    <property type="term" value="C:chloroplast"/>
    <property type="evidence" value="ECO:0007669"/>
    <property type="project" value="UniProtKB-SubCell"/>
</dbReference>